<protein>
    <recommendedName>
        <fullName evidence="2">HORMA domain-containing protein</fullName>
    </recommendedName>
</protein>
<dbReference type="SUPFAM" id="SSF56019">
    <property type="entry name" value="The spindle assembly checkpoint protein mad2"/>
    <property type="match status" value="1"/>
</dbReference>
<proteinExistence type="inferred from homology"/>
<dbReference type="InterPro" id="IPR045091">
    <property type="entry name" value="Mad2-like"/>
</dbReference>
<dbReference type="GeneID" id="43584432"/>
<keyword evidence="4" id="KW-1185">Reference proteome</keyword>
<accession>A0A5E8C1M9</accession>
<comment type="similarity">
    <text evidence="1">Belongs to the MAD2 family.</text>
</comment>
<dbReference type="PANTHER" id="PTHR11842">
    <property type="entry name" value="MITOTIC SPINDLE ASSEMBLY CHECKPOINT PROTEIN MAD2"/>
    <property type="match status" value="1"/>
</dbReference>
<dbReference type="PROSITE" id="PS50815">
    <property type="entry name" value="HORMA"/>
    <property type="match status" value="1"/>
</dbReference>
<dbReference type="GO" id="GO:0016035">
    <property type="term" value="C:zeta DNA polymerase complex"/>
    <property type="evidence" value="ECO:0007669"/>
    <property type="project" value="TreeGrafter"/>
</dbReference>
<dbReference type="RefSeq" id="XP_031856223.1">
    <property type="nucleotide sequence ID" value="XM_032000332.1"/>
</dbReference>
<reference evidence="3 4" key="1">
    <citation type="submission" date="2019-09" db="EMBL/GenBank/DDBJ databases">
        <authorList>
            <person name="Brejova B."/>
        </authorList>
    </citation>
    <scope>NUCLEOTIDE SEQUENCE [LARGE SCALE GENOMIC DNA]</scope>
</reference>
<evidence type="ECO:0000259" key="2">
    <source>
        <dbReference type="PROSITE" id="PS50815"/>
    </source>
</evidence>
<feature type="domain" description="HORMA" evidence="2">
    <location>
        <begin position="1"/>
        <end position="175"/>
    </location>
</feature>
<dbReference type="InterPro" id="IPR003511">
    <property type="entry name" value="HORMA_dom"/>
</dbReference>
<dbReference type="AlphaFoldDB" id="A0A5E8C1M9"/>
<evidence type="ECO:0000313" key="3">
    <source>
        <dbReference type="EMBL" id="VVT57262.1"/>
    </source>
</evidence>
<sequence>MYDIPVPKSRHPMVVEWVEGMATSCIIYISRYKVKTLALVIISQENQVLERYVLNMEGFPNILSENEKKTAISNFDLTWSDIMQEYRSCIAFLKTFLSSKSNVPNDLPGSSTFTTTISIEDENPNLPNSSSFLESDIKLPWISIETGTKKKQENIPLSYPISVVDIGPIGFNVFVEFPEIL</sequence>
<dbReference type="InterPro" id="IPR036570">
    <property type="entry name" value="HORMA_dom_sf"/>
</dbReference>
<dbReference type="PANTHER" id="PTHR11842:SF10">
    <property type="entry name" value="MITOTIC SPINDLE ASSEMBLY CHECKPOINT PROTEIN MAD2B"/>
    <property type="match status" value="1"/>
</dbReference>
<dbReference type="EMBL" id="CABVLU010000004">
    <property type="protein sequence ID" value="VVT57262.1"/>
    <property type="molecule type" value="Genomic_DNA"/>
</dbReference>
<dbReference type="Gene3D" id="3.30.900.10">
    <property type="entry name" value="HORMA domain"/>
    <property type="match status" value="1"/>
</dbReference>
<evidence type="ECO:0000256" key="1">
    <source>
        <dbReference type="ARBA" id="ARBA00010348"/>
    </source>
</evidence>
<dbReference type="Proteomes" id="UP000398389">
    <property type="component" value="Unassembled WGS sequence"/>
</dbReference>
<name>A0A5E8C1M9_9ASCO</name>
<dbReference type="OrthoDB" id="21254at2759"/>
<gene>
    <name evidence="3" type="ORF">SAPINGB_P005618</name>
</gene>
<evidence type="ECO:0000313" key="4">
    <source>
        <dbReference type="Proteomes" id="UP000398389"/>
    </source>
</evidence>
<organism evidence="3 4">
    <name type="scientific">Magnusiomyces paraingens</name>
    <dbReference type="NCBI Taxonomy" id="2606893"/>
    <lineage>
        <taxon>Eukaryota</taxon>
        <taxon>Fungi</taxon>
        <taxon>Dikarya</taxon>
        <taxon>Ascomycota</taxon>
        <taxon>Saccharomycotina</taxon>
        <taxon>Dipodascomycetes</taxon>
        <taxon>Dipodascales</taxon>
        <taxon>Dipodascaceae</taxon>
        <taxon>Magnusiomyces</taxon>
    </lineage>
</organism>